<reference evidence="6" key="1">
    <citation type="submission" date="2016-11" db="EMBL/GenBank/DDBJ databases">
        <authorList>
            <person name="Varghese N."/>
            <person name="Submissions S."/>
        </authorList>
    </citation>
    <scope>NUCLEOTIDE SEQUENCE [LARGE SCALE GENOMIC DNA]</scope>
    <source>
        <strain evidence="6">CGMCC 1.2749</strain>
    </source>
</reference>
<proteinExistence type="predicted"/>
<accession>A0A1M7PTJ7</accession>
<dbReference type="SUPFAM" id="SSF46689">
    <property type="entry name" value="Homeodomain-like"/>
    <property type="match status" value="1"/>
</dbReference>
<evidence type="ECO:0000313" key="5">
    <source>
        <dbReference type="EMBL" id="SHN20736.1"/>
    </source>
</evidence>
<evidence type="ECO:0000256" key="2">
    <source>
        <dbReference type="ARBA" id="ARBA00023125"/>
    </source>
</evidence>
<dbReference type="InterPro" id="IPR009057">
    <property type="entry name" value="Homeodomain-like_sf"/>
</dbReference>
<dbReference type="GO" id="GO:0043565">
    <property type="term" value="F:sequence-specific DNA binding"/>
    <property type="evidence" value="ECO:0007669"/>
    <property type="project" value="InterPro"/>
</dbReference>
<dbReference type="RefSeq" id="WP_139259967.1">
    <property type="nucleotide sequence ID" value="NZ_FRCL01000022.1"/>
</dbReference>
<dbReference type="PANTHER" id="PTHR43280:SF32">
    <property type="entry name" value="TRANSCRIPTIONAL REGULATORY PROTEIN"/>
    <property type="match status" value="1"/>
</dbReference>
<dbReference type="AlphaFoldDB" id="A0A1M7PTJ7"/>
<feature type="domain" description="HTH araC/xylS-type" evidence="4">
    <location>
        <begin position="184"/>
        <end position="282"/>
    </location>
</feature>
<evidence type="ECO:0000256" key="3">
    <source>
        <dbReference type="ARBA" id="ARBA00023163"/>
    </source>
</evidence>
<dbReference type="Pfam" id="PF12833">
    <property type="entry name" value="HTH_18"/>
    <property type="match status" value="1"/>
</dbReference>
<dbReference type="PANTHER" id="PTHR43280">
    <property type="entry name" value="ARAC-FAMILY TRANSCRIPTIONAL REGULATOR"/>
    <property type="match status" value="1"/>
</dbReference>
<evidence type="ECO:0000259" key="4">
    <source>
        <dbReference type="PROSITE" id="PS01124"/>
    </source>
</evidence>
<protein>
    <submittedName>
        <fullName evidence="5">AraC-type DNA-binding protein</fullName>
    </submittedName>
</protein>
<sequence>MIHKNSKYVQFGLEVRIDEMITSKISFPQLFKGNCFSIVIVNSGFLTIQANETIIHLYANELVVIPARTFGEILNASDHLQISLVSFSSTFIFKNSIKRPFVGYFEFFFIKIPAKVSLKRKDSALLIDLFKLLDSTRRSSDKHIFKNEVLLFSFNLLLYELAAIYSKYSRRIKIRHTRKEILVMQFFRILEINCKTQHAVKFYADSLFITTGHLTKTIKEVIEKTAKQCIEEAIVLEAKILLQNEDLTILHIMEELHFSNISFFSNFFKKYTSMSPTEYRLRLNFY</sequence>
<evidence type="ECO:0000256" key="1">
    <source>
        <dbReference type="ARBA" id="ARBA00023015"/>
    </source>
</evidence>
<gene>
    <name evidence="5" type="ORF">SAMN05216269_12234</name>
</gene>
<dbReference type="SMART" id="SM00342">
    <property type="entry name" value="HTH_ARAC"/>
    <property type="match status" value="1"/>
</dbReference>
<dbReference type="Gene3D" id="1.10.10.60">
    <property type="entry name" value="Homeodomain-like"/>
    <property type="match status" value="1"/>
</dbReference>
<dbReference type="STRING" id="178356.SAMN05216269_12234"/>
<name>A0A1M7PTJ7_9FLAO</name>
<dbReference type="OrthoDB" id="2611870at2"/>
<dbReference type="EMBL" id="FRCL01000022">
    <property type="protein sequence ID" value="SHN20736.1"/>
    <property type="molecule type" value="Genomic_DNA"/>
</dbReference>
<keyword evidence="6" id="KW-1185">Reference proteome</keyword>
<dbReference type="GO" id="GO:0003700">
    <property type="term" value="F:DNA-binding transcription factor activity"/>
    <property type="evidence" value="ECO:0007669"/>
    <property type="project" value="InterPro"/>
</dbReference>
<dbReference type="PROSITE" id="PS01124">
    <property type="entry name" value="HTH_ARAC_FAMILY_2"/>
    <property type="match status" value="1"/>
</dbReference>
<keyword evidence="2 5" id="KW-0238">DNA-binding</keyword>
<organism evidence="5 6">
    <name type="scientific">Flavobacterium xinjiangense</name>
    <dbReference type="NCBI Taxonomy" id="178356"/>
    <lineage>
        <taxon>Bacteria</taxon>
        <taxon>Pseudomonadati</taxon>
        <taxon>Bacteroidota</taxon>
        <taxon>Flavobacteriia</taxon>
        <taxon>Flavobacteriales</taxon>
        <taxon>Flavobacteriaceae</taxon>
        <taxon>Flavobacterium</taxon>
    </lineage>
</organism>
<dbReference type="InterPro" id="IPR018060">
    <property type="entry name" value="HTH_AraC"/>
</dbReference>
<keyword evidence="1" id="KW-0805">Transcription regulation</keyword>
<dbReference type="Proteomes" id="UP000184092">
    <property type="component" value="Unassembled WGS sequence"/>
</dbReference>
<keyword evidence="3" id="KW-0804">Transcription</keyword>
<evidence type="ECO:0000313" key="6">
    <source>
        <dbReference type="Proteomes" id="UP000184092"/>
    </source>
</evidence>